<keyword evidence="10" id="KW-1185">Reference proteome</keyword>
<comment type="subcellular location">
    <subcellularLocation>
        <location evidence="1">Cell membrane</location>
        <topology evidence="1">Multi-pass membrane protein</topology>
    </subcellularLocation>
</comment>
<proteinExistence type="inferred from homology"/>
<comment type="similarity">
    <text evidence="7">Belongs to the glycosyltransferase 87 family.</text>
</comment>
<reference evidence="9 10" key="1">
    <citation type="submission" date="2020-08" db="EMBL/GenBank/DDBJ databases">
        <title>Cohnella phylogeny.</title>
        <authorList>
            <person name="Dunlap C."/>
        </authorList>
    </citation>
    <scope>NUCLEOTIDE SEQUENCE [LARGE SCALE GENOMIC DNA]</scope>
    <source>
        <strain evidence="9 10">DSM 25239</strain>
    </source>
</reference>
<evidence type="ECO:0000256" key="7">
    <source>
        <dbReference type="ARBA" id="ARBA00024033"/>
    </source>
</evidence>
<dbReference type="RefSeq" id="WP_185135176.1">
    <property type="nucleotide sequence ID" value="NZ_JACJVR010000023.1"/>
</dbReference>
<feature type="transmembrane region" description="Helical" evidence="8">
    <location>
        <begin position="33"/>
        <end position="51"/>
    </location>
</feature>
<feature type="transmembrane region" description="Helical" evidence="8">
    <location>
        <begin position="332"/>
        <end position="350"/>
    </location>
</feature>
<evidence type="ECO:0000313" key="10">
    <source>
        <dbReference type="Proteomes" id="UP000553776"/>
    </source>
</evidence>
<keyword evidence="5 8" id="KW-1133">Transmembrane helix</keyword>
<dbReference type="InterPro" id="IPR018584">
    <property type="entry name" value="GT87"/>
</dbReference>
<feature type="transmembrane region" description="Helical" evidence="8">
    <location>
        <begin position="172"/>
        <end position="191"/>
    </location>
</feature>
<dbReference type="GO" id="GO:0005886">
    <property type="term" value="C:plasma membrane"/>
    <property type="evidence" value="ECO:0007669"/>
    <property type="project" value="UniProtKB-SubCell"/>
</dbReference>
<name>A0A841TSM8_9BACL</name>
<feature type="transmembrane region" description="Helical" evidence="8">
    <location>
        <begin position="356"/>
        <end position="377"/>
    </location>
</feature>
<dbReference type="GO" id="GO:0016758">
    <property type="term" value="F:hexosyltransferase activity"/>
    <property type="evidence" value="ECO:0007669"/>
    <property type="project" value="InterPro"/>
</dbReference>
<evidence type="ECO:0000313" key="9">
    <source>
        <dbReference type="EMBL" id="MBB6691175.1"/>
    </source>
</evidence>
<evidence type="ECO:0000256" key="4">
    <source>
        <dbReference type="ARBA" id="ARBA00022692"/>
    </source>
</evidence>
<evidence type="ECO:0000256" key="6">
    <source>
        <dbReference type="ARBA" id="ARBA00023136"/>
    </source>
</evidence>
<keyword evidence="2" id="KW-1003">Cell membrane</keyword>
<accession>A0A841TSM8</accession>
<comment type="caution">
    <text evidence="9">The sequence shown here is derived from an EMBL/GenBank/DDBJ whole genome shotgun (WGS) entry which is preliminary data.</text>
</comment>
<protein>
    <submittedName>
        <fullName evidence="9">DUF2029 domain-containing protein</fullName>
    </submittedName>
</protein>
<sequence>MRGFTVYSSKRPALPDRRQPEPKSLFAKLYRHLPALLTAGFFAFGLVLLAYRTAPVLVPSSDSDSIEAPFASAPPLTLLYAWLTQLPLRQAAVVWSLGTLAAYGAAIWLAVRLAYKGKRRLPRLFIASIALLLPPFHEELRHFGPGVLTLALFLLSFYGLERNRAKAAGIPLGIALAFAPGASAILLWFFRRGKKDCVAAALLTMAAAILATAVFAGYRVYEDYFALLASVFPDNFVWNALAGSGLSPFQTRFAYCFYLLAFALVVAVLPDLRRSTGSRFDFLIGAMCALWFSPMQGSPDRLLLFIGYAIVVGIVVEKYAESAAPLRLAAGERWGAACLLLSAALLAIPAGTASDASAPVLAMASVHLLSIPILLLSRKLGKTQSRRTIPLKDYRLRKSRHGG</sequence>
<feature type="transmembrane region" description="Helical" evidence="8">
    <location>
        <begin position="92"/>
        <end position="114"/>
    </location>
</feature>
<dbReference type="Proteomes" id="UP000553776">
    <property type="component" value="Unassembled WGS sequence"/>
</dbReference>
<evidence type="ECO:0000256" key="2">
    <source>
        <dbReference type="ARBA" id="ARBA00022475"/>
    </source>
</evidence>
<evidence type="ECO:0000256" key="8">
    <source>
        <dbReference type="SAM" id="Phobius"/>
    </source>
</evidence>
<feature type="transmembrane region" description="Helical" evidence="8">
    <location>
        <begin position="302"/>
        <end position="320"/>
    </location>
</feature>
<keyword evidence="4 8" id="KW-0812">Transmembrane</keyword>
<evidence type="ECO:0000256" key="3">
    <source>
        <dbReference type="ARBA" id="ARBA00022679"/>
    </source>
</evidence>
<feature type="transmembrane region" description="Helical" evidence="8">
    <location>
        <begin position="252"/>
        <end position="272"/>
    </location>
</feature>
<dbReference type="EMBL" id="JACJVR010000023">
    <property type="protein sequence ID" value="MBB6691175.1"/>
    <property type="molecule type" value="Genomic_DNA"/>
</dbReference>
<feature type="transmembrane region" description="Helical" evidence="8">
    <location>
        <begin position="143"/>
        <end position="160"/>
    </location>
</feature>
<feature type="transmembrane region" description="Helical" evidence="8">
    <location>
        <begin position="197"/>
        <end position="218"/>
    </location>
</feature>
<dbReference type="Pfam" id="PF09594">
    <property type="entry name" value="GT87"/>
    <property type="match status" value="1"/>
</dbReference>
<gene>
    <name evidence="9" type="ORF">H7B90_07185</name>
</gene>
<keyword evidence="6 8" id="KW-0472">Membrane</keyword>
<evidence type="ECO:0000256" key="5">
    <source>
        <dbReference type="ARBA" id="ARBA00022989"/>
    </source>
</evidence>
<organism evidence="9 10">
    <name type="scientific">Cohnella xylanilytica</name>
    <dbReference type="NCBI Taxonomy" id="557555"/>
    <lineage>
        <taxon>Bacteria</taxon>
        <taxon>Bacillati</taxon>
        <taxon>Bacillota</taxon>
        <taxon>Bacilli</taxon>
        <taxon>Bacillales</taxon>
        <taxon>Paenibacillaceae</taxon>
        <taxon>Cohnella</taxon>
    </lineage>
</organism>
<keyword evidence="3" id="KW-0808">Transferase</keyword>
<feature type="transmembrane region" description="Helical" evidence="8">
    <location>
        <begin position="121"/>
        <end position="137"/>
    </location>
</feature>
<dbReference type="AlphaFoldDB" id="A0A841TSM8"/>
<evidence type="ECO:0000256" key="1">
    <source>
        <dbReference type="ARBA" id="ARBA00004651"/>
    </source>
</evidence>